<protein>
    <submittedName>
        <fullName evidence="2">Uncharacterized protein</fullName>
    </submittedName>
</protein>
<dbReference type="RefSeq" id="WP_163609639.1">
    <property type="nucleotide sequence ID" value="NZ_JAAGWB010000011.1"/>
</dbReference>
<dbReference type="Proteomes" id="UP000468828">
    <property type="component" value="Unassembled WGS sequence"/>
</dbReference>
<keyword evidence="3" id="KW-1185">Reference proteome</keyword>
<gene>
    <name evidence="2" type="ORF">G3R41_03150</name>
    <name evidence="1" type="ORF">GCU67_03150</name>
</gene>
<evidence type="ECO:0000313" key="4">
    <source>
        <dbReference type="Proteomes" id="UP000471152"/>
    </source>
</evidence>
<reference evidence="1 3" key="1">
    <citation type="submission" date="2020-01" db="EMBL/GenBank/DDBJ databases">
        <title>the WGS Modestobacter muralis CPCC 204518.</title>
        <authorList>
            <person name="Jiang Z."/>
        </authorList>
    </citation>
    <scope>NUCLEOTIDE SEQUENCE [LARGE SCALE GENOMIC DNA]</scope>
    <source>
        <strain evidence="1 3">DSM 100205</strain>
    </source>
</reference>
<comment type="caution">
    <text evidence="2">The sequence shown here is derived from an EMBL/GenBank/DDBJ whole genome shotgun (WGS) entry which is preliminary data.</text>
</comment>
<evidence type="ECO:0000313" key="1">
    <source>
        <dbReference type="EMBL" id="NEK93176.1"/>
    </source>
</evidence>
<dbReference type="Proteomes" id="UP000471152">
    <property type="component" value="Unassembled WGS sequence"/>
</dbReference>
<evidence type="ECO:0000313" key="2">
    <source>
        <dbReference type="EMBL" id="NEN49943.1"/>
    </source>
</evidence>
<name>A0A6P0H497_9ACTN</name>
<reference evidence="2 4" key="2">
    <citation type="submission" date="2020-02" db="EMBL/GenBank/DDBJ databases">
        <title>The WGS of Modestobacter muralis DSM 100205.</title>
        <authorList>
            <person name="Jiang Z."/>
        </authorList>
    </citation>
    <scope>NUCLEOTIDE SEQUENCE [LARGE SCALE GENOMIC DNA]</scope>
    <source>
        <strain evidence="2 4">DSM 100205</strain>
    </source>
</reference>
<sequence>MGLLDDLIGGGARQQEYGDFVNRYQQGAPYDGISDDEVGQRYGEVAGEVDPDTYQASARDAFGNMADDERGQFAGQLHEVARGRGLDTGWDGQSTDPDSLAAMTRNVHQQDPGLLGSLMGGGGAGGLGGLLGGAGGGAGGGLGGLLGGAGGGGGLGGLLGGAGGGGAGGLGGLLGGAGGGAGGNPVMKAALGGIAAMAAQRMMGGGQRGQGGFGL</sequence>
<organism evidence="2 4">
    <name type="scientific">Modestobacter muralis</name>
    <dbReference type="NCBI Taxonomy" id="1608614"/>
    <lineage>
        <taxon>Bacteria</taxon>
        <taxon>Bacillati</taxon>
        <taxon>Actinomycetota</taxon>
        <taxon>Actinomycetes</taxon>
        <taxon>Geodermatophilales</taxon>
        <taxon>Geodermatophilaceae</taxon>
        <taxon>Modestobacter</taxon>
    </lineage>
</organism>
<dbReference type="EMBL" id="JAAGWB010000011">
    <property type="protein sequence ID" value="NEN49943.1"/>
    <property type="molecule type" value="Genomic_DNA"/>
</dbReference>
<evidence type="ECO:0000313" key="3">
    <source>
        <dbReference type="Proteomes" id="UP000468828"/>
    </source>
</evidence>
<dbReference type="EMBL" id="JAAGWH010000011">
    <property type="protein sequence ID" value="NEK93176.1"/>
    <property type="molecule type" value="Genomic_DNA"/>
</dbReference>
<proteinExistence type="predicted"/>
<accession>A0A6P0H497</accession>
<dbReference type="AlphaFoldDB" id="A0A6P0H497"/>